<comment type="similarity">
    <text evidence="1 6">Belongs to the sigma-70 factor family. ECF subfamily.</text>
</comment>
<dbReference type="PROSITE" id="PS01063">
    <property type="entry name" value="SIGMA70_ECF"/>
    <property type="match status" value="1"/>
</dbReference>
<evidence type="ECO:0000256" key="2">
    <source>
        <dbReference type="ARBA" id="ARBA00023015"/>
    </source>
</evidence>
<evidence type="ECO:0000256" key="6">
    <source>
        <dbReference type="RuleBase" id="RU000716"/>
    </source>
</evidence>
<evidence type="ECO:0000313" key="9">
    <source>
        <dbReference type="EMBL" id="UQX86938.1"/>
    </source>
</evidence>
<dbReference type="Proteomes" id="UP001056336">
    <property type="component" value="Chromosome"/>
</dbReference>
<dbReference type="InterPro" id="IPR036388">
    <property type="entry name" value="WH-like_DNA-bd_sf"/>
</dbReference>
<dbReference type="Gene3D" id="1.10.10.10">
    <property type="entry name" value="Winged helix-like DNA-binding domain superfamily/Winged helix DNA-binding domain"/>
    <property type="match status" value="1"/>
</dbReference>
<feature type="domain" description="RNA polymerase sigma-70 region 2" evidence="7">
    <location>
        <begin position="43"/>
        <end position="109"/>
    </location>
</feature>
<keyword evidence="3 6" id="KW-0731">Sigma factor</keyword>
<dbReference type="InterPro" id="IPR014284">
    <property type="entry name" value="RNA_pol_sigma-70_dom"/>
</dbReference>
<reference evidence="9" key="1">
    <citation type="journal article" date="2018" name="Int. J. Syst. Evol. Microbiol.">
        <title>Jatrophihabitans telluris sp. nov., isolated from sediment soil of lava forest wetlands and the emended description of the genus Jatrophihabitans.</title>
        <authorList>
            <person name="Lee K.C."/>
            <person name="Suh M.K."/>
            <person name="Eom M.K."/>
            <person name="Kim K.K."/>
            <person name="Kim J.S."/>
            <person name="Kim D.S."/>
            <person name="Ko S.H."/>
            <person name="Shin Y.K."/>
            <person name="Lee J.S."/>
        </authorList>
    </citation>
    <scope>NUCLEOTIDE SEQUENCE</scope>
    <source>
        <strain evidence="9">N237</strain>
    </source>
</reference>
<evidence type="ECO:0000256" key="1">
    <source>
        <dbReference type="ARBA" id="ARBA00010641"/>
    </source>
</evidence>
<dbReference type="Pfam" id="PF04542">
    <property type="entry name" value="Sigma70_r2"/>
    <property type="match status" value="1"/>
</dbReference>
<organism evidence="9 10">
    <name type="scientific">Jatrophihabitans telluris</name>
    <dbReference type="NCBI Taxonomy" id="2038343"/>
    <lineage>
        <taxon>Bacteria</taxon>
        <taxon>Bacillati</taxon>
        <taxon>Actinomycetota</taxon>
        <taxon>Actinomycetes</taxon>
        <taxon>Jatrophihabitantales</taxon>
        <taxon>Jatrophihabitantaceae</taxon>
        <taxon>Jatrophihabitans</taxon>
    </lineage>
</organism>
<dbReference type="SUPFAM" id="SSF88659">
    <property type="entry name" value="Sigma3 and sigma4 domains of RNA polymerase sigma factors"/>
    <property type="match status" value="1"/>
</dbReference>
<dbReference type="InterPro" id="IPR039425">
    <property type="entry name" value="RNA_pol_sigma-70-like"/>
</dbReference>
<proteinExistence type="inferred from homology"/>
<dbReference type="NCBIfam" id="TIGR02937">
    <property type="entry name" value="sigma70-ECF"/>
    <property type="match status" value="1"/>
</dbReference>
<feature type="domain" description="RNA polymerase sigma factor 70 region 4 type 2" evidence="8">
    <location>
        <begin position="142"/>
        <end position="192"/>
    </location>
</feature>
<dbReference type="EMBL" id="CP097332">
    <property type="protein sequence ID" value="UQX86938.1"/>
    <property type="molecule type" value="Genomic_DNA"/>
</dbReference>
<dbReference type="InterPro" id="IPR013324">
    <property type="entry name" value="RNA_pol_sigma_r3/r4-like"/>
</dbReference>
<gene>
    <name evidence="9" type="ORF">M6D93_11540</name>
</gene>
<reference evidence="9" key="2">
    <citation type="submission" date="2022-05" db="EMBL/GenBank/DDBJ databases">
        <authorList>
            <person name="Kim J.-S."/>
            <person name="Lee K."/>
            <person name="Suh M."/>
            <person name="Eom M."/>
            <person name="Kim J.-S."/>
            <person name="Kim D.-S."/>
            <person name="Ko S.-H."/>
            <person name="Shin Y."/>
            <person name="Lee J.-S."/>
        </authorList>
    </citation>
    <scope>NUCLEOTIDE SEQUENCE</scope>
    <source>
        <strain evidence="9">N237</strain>
    </source>
</reference>
<evidence type="ECO:0000313" key="10">
    <source>
        <dbReference type="Proteomes" id="UP001056336"/>
    </source>
</evidence>
<dbReference type="Pfam" id="PF08281">
    <property type="entry name" value="Sigma70_r4_2"/>
    <property type="match status" value="1"/>
</dbReference>
<sequence length="205" mass="22863">MQASQLRRPHGLAALGPLRPDPVDDDLIVLLAAVGDGLAFAELYARTSAMVYRTVLRVLRDHAQADEVTQEVFLQAWLRAASYRPDHASVTTWLLTIAHRRAVDRVRQSEALHKRDDQSVVEVGSPLQESRVEEDTHLDVLRVRAALRSLSDAQREAVILSYVGGYNHREIAGITGAPLGTVKSRIRQGLHRLRLELDRSGINRS</sequence>
<protein>
    <recommendedName>
        <fullName evidence="6">RNA polymerase sigma factor</fullName>
    </recommendedName>
</protein>
<evidence type="ECO:0000259" key="8">
    <source>
        <dbReference type="Pfam" id="PF08281"/>
    </source>
</evidence>
<evidence type="ECO:0000256" key="3">
    <source>
        <dbReference type="ARBA" id="ARBA00023082"/>
    </source>
</evidence>
<dbReference type="InterPro" id="IPR007627">
    <property type="entry name" value="RNA_pol_sigma70_r2"/>
</dbReference>
<evidence type="ECO:0000256" key="5">
    <source>
        <dbReference type="ARBA" id="ARBA00023163"/>
    </source>
</evidence>
<dbReference type="PANTHER" id="PTHR43133:SF66">
    <property type="entry name" value="ECF RNA POLYMERASE SIGMA FACTOR SIGK"/>
    <property type="match status" value="1"/>
</dbReference>
<dbReference type="InterPro" id="IPR013249">
    <property type="entry name" value="RNA_pol_sigma70_r4_t2"/>
</dbReference>
<dbReference type="RefSeq" id="WP_249769349.1">
    <property type="nucleotide sequence ID" value="NZ_CP097332.1"/>
</dbReference>
<name>A0ABY4QUG5_9ACTN</name>
<dbReference type="InterPro" id="IPR013325">
    <property type="entry name" value="RNA_pol_sigma_r2"/>
</dbReference>
<accession>A0ABY4QUG5</accession>
<dbReference type="InterPro" id="IPR000838">
    <property type="entry name" value="RNA_pol_sigma70_ECF_CS"/>
</dbReference>
<dbReference type="PANTHER" id="PTHR43133">
    <property type="entry name" value="RNA POLYMERASE ECF-TYPE SIGMA FACTO"/>
    <property type="match status" value="1"/>
</dbReference>
<keyword evidence="2 6" id="KW-0805">Transcription regulation</keyword>
<dbReference type="Gene3D" id="1.10.1740.10">
    <property type="match status" value="1"/>
</dbReference>
<keyword evidence="10" id="KW-1185">Reference proteome</keyword>
<evidence type="ECO:0000256" key="4">
    <source>
        <dbReference type="ARBA" id="ARBA00023125"/>
    </source>
</evidence>
<keyword evidence="5 6" id="KW-0804">Transcription</keyword>
<keyword evidence="4 6" id="KW-0238">DNA-binding</keyword>
<dbReference type="SUPFAM" id="SSF88946">
    <property type="entry name" value="Sigma2 domain of RNA polymerase sigma factors"/>
    <property type="match status" value="1"/>
</dbReference>
<dbReference type="CDD" id="cd06171">
    <property type="entry name" value="Sigma70_r4"/>
    <property type="match status" value="1"/>
</dbReference>
<evidence type="ECO:0000259" key="7">
    <source>
        <dbReference type="Pfam" id="PF04542"/>
    </source>
</evidence>